<evidence type="ECO:0000313" key="2">
    <source>
        <dbReference type="Proteomes" id="UP001281761"/>
    </source>
</evidence>
<evidence type="ECO:0000313" key="1">
    <source>
        <dbReference type="EMBL" id="KAK2958058.1"/>
    </source>
</evidence>
<sequence>MDSLKPHQQALAALAIMVSSPKITVNQSINKAGCRRRCMRFTEHSLLSKTLGRSLHPQNQTAIPHSLKTAVFFTDEASQLILKQIIHIFTIVFLPTLYVSIQVKNVQFNMLDGNCASQSRNSPKIQTGSDIPC</sequence>
<name>A0ABQ9Y2Y4_9EUKA</name>
<dbReference type="EMBL" id="JARBJD010000041">
    <property type="protein sequence ID" value="KAK2958058.1"/>
    <property type="molecule type" value="Genomic_DNA"/>
</dbReference>
<keyword evidence="2" id="KW-1185">Reference proteome</keyword>
<protein>
    <submittedName>
        <fullName evidence="1">Uncharacterized protein</fullName>
    </submittedName>
</protein>
<reference evidence="1 2" key="1">
    <citation type="journal article" date="2022" name="bioRxiv">
        <title>Genomics of Preaxostyla Flagellates Illuminates Evolutionary Transitions and the Path Towards Mitochondrial Loss.</title>
        <authorList>
            <person name="Novak L.V.F."/>
            <person name="Treitli S.C."/>
            <person name="Pyrih J."/>
            <person name="Halakuc P."/>
            <person name="Pipaliya S.V."/>
            <person name="Vacek V."/>
            <person name="Brzon O."/>
            <person name="Soukal P."/>
            <person name="Eme L."/>
            <person name="Dacks J.B."/>
            <person name="Karnkowska A."/>
            <person name="Elias M."/>
            <person name="Hampl V."/>
        </authorList>
    </citation>
    <scope>NUCLEOTIDE SEQUENCE [LARGE SCALE GENOMIC DNA]</scope>
    <source>
        <strain evidence="1">NAU3</strain>
        <tissue evidence="1">Gut</tissue>
    </source>
</reference>
<proteinExistence type="predicted"/>
<organism evidence="1 2">
    <name type="scientific">Blattamonas nauphoetae</name>
    <dbReference type="NCBI Taxonomy" id="2049346"/>
    <lineage>
        <taxon>Eukaryota</taxon>
        <taxon>Metamonada</taxon>
        <taxon>Preaxostyla</taxon>
        <taxon>Oxymonadida</taxon>
        <taxon>Blattamonas</taxon>
    </lineage>
</organism>
<gene>
    <name evidence="1" type="ORF">BLNAU_6984</name>
</gene>
<comment type="caution">
    <text evidence="1">The sequence shown here is derived from an EMBL/GenBank/DDBJ whole genome shotgun (WGS) entry which is preliminary data.</text>
</comment>
<accession>A0ABQ9Y2Y4</accession>
<dbReference type="Proteomes" id="UP001281761">
    <property type="component" value="Unassembled WGS sequence"/>
</dbReference>